<accession>A0ABY1ULX1</accession>
<evidence type="ECO:0000313" key="2">
    <source>
        <dbReference type="EMBL" id="SOV14107.1"/>
    </source>
</evidence>
<evidence type="ECO:0000256" key="1">
    <source>
        <dbReference type="SAM" id="MobiDB-lite"/>
    </source>
</evidence>
<dbReference type="InterPro" id="IPR016024">
    <property type="entry name" value="ARM-type_fold"/>
</dbReference>
<feature type="region of interest" description="Disordered" evidence="1">
    <location>
        <begin position="1344"/>
        <end position="1381"/>
    </location>
</feature>
<dbReference type="InterPro" id="IPR027165">
    <property type="entry name" value="CND3"/>
</dbReference>
<feature type="compositionally biased region" description="Basic residues" evidence="1">
    <location>
        <begin position="1347"/>
        <end position="1356"/>
    </location>
</feature>
<reference evidence="2" key="1">
    <citation type="submission" date="2016-09" db="EMBL/GenBank/DDBJ databases">
        <authorList>
            <consortium name="Pathogen Informatics"/>
            <person name="Sun Q."/>
            <person name="Inoue M."/>
        </authorList>
    </citation>
    <scope>NUCLEOTIDE SEQUENCE</scope>
</reference>
<organism evidence="2 3">
    <name type="scientific">Plasmodium gaboni</name>
    <dbReference type="NCBI Taxonomy" id="647221"/>
    <lineage>
        <taxon>Eukaryota</taxon>
        <taxon>Sar</taxon>
        <taxon>Alveolata</taxon>
        <taxon>Apicomplexa</taxon>
        <taxon>Aconoidasida</taxon>
        <taxon>Haemosporida</taxon>
        <taxon>Plasmodiidae</taxon>
        <taxon>Plasmodium</taxon>
        <taxon>Plasmodium (Laverania)</taxon>
    </lineage>
</organism>
<feature type="compositionally biased region" description="Basic and acidic residues" evidence="1">
    <location>
        <begin position="842"/>
        <end position="856"/>
    </location>
</feature>
<dbReference type="Gene3D" id="1.25.10.10">
    <property type="entry name" value="Leucine-rich Repeat Variant"/>
    <property type="match status" value="1"/>
</dbReference>
<feature type="region of interest" description="Disordered" evidence="1">
    <location>
        <begin position="828"/>
        <end position="859"/>
    </location>
</feature>
<feature type="compositionally biased region" description="Low complexity" evidence="1">
    <location>
        <begin position="1792"/>
        <end position="1801"/>
    </location>
</feature>
<feature type="region of interest" description="Disordered" evidence="1">
    <location>
        <begin position="553"/>
        <end position="579"/>
    </location>
</feature>
<dbReference type="EMBL" id="LT969432">
    <property type="protein sequence ID" value="SOV14107.1"/>
    <property type="molecule type" value="Genomic_DNA"/>
</dbReference>
<feature type="region of interest" description="Disordered" evidence="1">
    <location>
        <begin position="1733"/>
        <end position="1801"/>
    </location>
</feature>
<dbReference type="Proteomes" id="UP000831156">
    <property type="component" value="Chromosome 9"/>
</dbReference>
<dbReference type="InterPro" id="IPR011989">
    <property type="entry name" value="ARM-like"/>
</dbReference>
<name>A0ABY1ULX1_9APIC</name>
<sequence>MKSTKLKKIVERNEENKSKRSNNDNISNLMNLKIKNENIHIKNIIRTIHYVYTNKYDSETGFNYIKDILKNIIKGNVYDIVYKKYINPYCIYEICCRILLNIVKVNNKDDNFNKIVEFLFDILYYCDIILSENKNKKKKTSQNYIEGNNSVQEYELITRLWNRLLDNVFIKDKKQRINMCKVIKSLVKKACVLQIDVSNKLCKKHVNIFLSLLNDKDHNIRVLCLNILEPFQDFNTKGSFLKCLDDVHNMVRINAIKNISINVKDFTASPSNNNNNNNNSNSNNNSEYLIILKNFLIRINDINHNVRSSVYDKLKNYYFYIPSDMKFELLLCGLNDKEKSVRESCYHMILHWVQHFDDKIENLLLHILNSDIDNDLIVEQICKVHLNNIRKDIIKTVSMENYDEKKEYDSKNLRNDTSTYNENWFNYCLNNLFSLNVAELYMFRIYVQHFSDEQEKEKIDALQVINTIYYYLYLSRFNERLYYNRKNYINCVENNDADESYEQSLFCTCGKGNIYINDIEDKQKNKYIQTSIFDDDFCDKCIYYRTVTKTSDSNLHTNNENNNNEHNNNNNKNNNSEQYNYDQVHNKTDEEPSNTHENVLINEDNINENYNYLCNIKNLLLICKYLDIIEIYQVEKILKCCSTILLTGPLREVIIKGMLNNTGVNYYKLQKGHITCAYWLSNSYIYACIDLLRQMIYIKNKNNDVNDIEINLTNHVLSIISEIKEPFENNEENENVFSQEKEIIKGFSDETNRLSKNYKSFEQVDSNPLTVIFSNIMNVENDSIFDIIRKKQLNTLSIEHLLILCKKMQHKLDVTEAKIKDLTEMEKVNEHERTNSNNIDNIKSDEYNDNENKKNGDINNNSNISMQMYTFHEQIRFHTEIFLKQITMLSLLRLELKRRWLRILFILECFLCKSKSHCSFDSALREFPNELLLPALNFCCSVMPEWDDKEIEDQFYDILVSKCLGNWCMFIGNDEELKKQIYAYKTAIVDTCEVLNTCLLNIEEIHASVYPNIYNKGNIDIMSFNDKFDQNINNNTNQNNNNNNNNNNNFDEDVNKKNYIFYEYNSPNEYLLNYFSTNQDAWYDYKELLEKLEINSLRCEIYICVLGDLLMTHPNLNNDELIVDAVESLWNYLNGNLNTSKYIQSICLRVICKLLLTEYLGNHIYNITNEELYILIKRSSNKLRALFEMCFLISPATYNCVQDFKKISTHNMTNINSHDKLFLFSIFSMYPSMSENNLLIFHYTFEQIIFKTSEAVLKYNLKTAHFTNILTFMIFTILHKANINFIVYNMSKYIKWILLIIIEKGVSLTNRSNIIELVYKIIHIYLFQDLTDMQNIEKNNSYETKEVKKRGRKKKKSLNESVDENNEQQNKHINKNSSIETNITNNINTDKQLDGQKNQNDDFNNNKNKENEFISTILFKSAQINVNDTIKDLKSFYVLINFCMHSSDIIKSKNEIRYCEVIKECIDQKIEQIKQYFIKNNLIKNNNYHIGNNDINQEKGKADNTQDNLLDLKKIDELKEETIYEEIIQDYVNYIEHLHNRNFIYPLIPKGSGGEINDDRMTTQEILNEINNNNNNNKNNNNNNSFNNNDNSPVNKSLENMIKMRDVVRRQQRISTVSLMNTNFDSKVTKEDETMTYHDINKNEDIQNAVHFDSKDVSEHIEHIPEEGVPDMNQINEINNENVVNKNKYNNISSIETNENILSLRSNENTTYTYKEQPTLRSESKEEIKSIKEDKDLDKYEHNNSIKKKIAEMNSSSSDEHTDSDKDDSSVNEYESVKNYDSDIYDEHNKSDSSSLNSNDSTAMAFKRLNKLRRTSYTNVVSK</sequence>
<dbReference type="SUPFAM" id="SSF48371">
    <property type="entry name" value="ARM repeat"/>
    <property type="match status" value="1"/>
</dbReference>
<keyword evidence="3" id="KW-1185">Reference proteome</keyword>
<feature type="region of interest" description="Disordered" evidence="1">
    <location>
        <begin position="1571"/>
        <end position="1596"/>
    </location>
</feature>
<proteinExistence type="predicted"/>
<feature type="compositionally biased region" description="Low complexity" evidence="1">
    <location>
        <begin position="558"/>
        <end position="575"/>
    </location>
</feature>
<gene>
    <name evidence="2" type="ORF">PGABG01_0914500</name>
</gene>
<evidence type="ECO:0000313" key="3">
    <source>
        <dbReference type="Proteomes" id="UP000831156"/>
    </source>
</evidence>
<dbReference type="PANTHER" id="PTHR14418:SF5">
    <property type="entry name" value="CONDENSIN COMPLEX SUBUNIT 3"/>
    <property type="match status" value="1"/>
</dbReference>
<evidence type="ECO:0008006" key="4">
    <source>
        <dbReference type="Google" id="ProtNLM"/>
    </source>
</evidence>
<protein>
    <recommendedName>
        <fullName evidence="4">Merozoite organizing protein</fullName>
    </recommendedName>
</protein>
<feature type="compositionally biased region" description="Basic and acidic residues" evidence="1">
    <location>
        <begin position="1758"/>
        <end position="1791"/>
    </location>
</feature>
<feature type="compositionally biased region" description="Low complexity" evidence="1">
    <location>
        <begin position="1571"/>
        <end position="1591"/>
    </location>
</feature>
<feature type="compositionally biased region" description="Basic and acidic residues" evidence="1">
    <location>
        <begin position="1733"/>
        <end position="1744"/>
    </location>
</feature>
<dbReference type="PANTHER" id="PTHR14418">
    <property type="entry name" value="CONDENSIN COMPLEX SUBUNIT 3-RELATED"/>
    <property type="match status" value="1"/>
</dbReference>